<dbReference type="InterPro" id="IPR011701">
    <property type="entry name" value="MFS"/>
</dbReference>
<keyword evidence="4 6" id="KW-1133">Transmembrane helix</keyword>
<feature type="transmembrane region" description="Helical" evidence="6">
    <location>
        <begin position="102"/>
        <end position="124"/>
    </location>
</feature>
<dbReference type="Gene3D" id="1.20.1250.20">
    <property type="entry name" value="MFS general substrate transporter like domains"/>
    <property type="match status" value="1"/>
</dbReference>
<feature type="transmembrane region" description="Helical" evidence="6">
    <location>
        <begin position="287"/>
        <end position="306"/>
    </location>
</feature>
<keyword evidence="3 6" id="KW-0812">Transmembrane</keyword>
<feature type="transmembrane region" description="Helical" evidence="6">
    <location>
        <begin position="252"/>
        <end position="275"/>
    </location>
</feature>
<evidence type="ECO:0000313" key="8">
    <source>
        <dbReference type="EMBL" id="CAG9168930.1"/>
    </source>
</evidence>
<feature type="transmembrane region" description="Helical" evidence="6">
    <location>
        <begin position="350"/>
        <end position="368"/>
    </location>
</feature>
<dbReference type="PROSITE" id="PS50850">
    <property type="entry name" value="MFS"/>
    <property type="match status" value="1"/>
</dbReference>
<feature type="transmembrane region" description="Helical" evidence="6">
    <location>
        <begin position="388"/>
        <end position="410"/>
    </location>
</feature>
<name>A0ABM8WNF3_9BURK</name>
<feature type="transmembrane region" description="Helical" evidence="6">
    <location>
        <begin position="77"/>
        <end position="96"/>
    </location>
</feature>
<evidence type="ECO:0000256" key="1">
    <source>
        <dbReference type="ARBA" id="ARBA00004141"/>
    </source>
</evidence>
<comment type="caution">
    <text evidence="8">The sequence shown here is derived from an EMBL/GenBank/DDBJ whole genome shotgun (WGS) entry which is preliminary data.</text>
</comment>
<feature type="transmembrane region" description="Helical" evidence="6">
    <location>
        <begin position="166"/>
        <end position="184"/>
    </location>
</feature>
<evidence type="ECO:0000256" key="4">
    <source>
        <dbReference type="ARBA" id="ARBA00022989"/>
    </source>
</evidence>
<feature type="transmembrane region" description="Helical" evidence="6">
    <location>
        <begin position="217"/>
        <end position="240"/>
    </location>
</feature>
<reference evidence="8 9" key="1">
    <citation type="submission" date="2021-08" db="EMBL/GenBank/DDBJ databases">
        <authorList>
            <person name="Peeters C."/>
        </authorList>
    </citation>
    <scope>NUCLEOTIDE SEQUENCE [LARGE SCALE GENOMIC DNA]</scope>
    <source>
        <strain evidence="8 9">LMG 23992</strain>
    </source>
</reference>
<dbReference type="InterPro" id="IPR044770">
    <property type="entry name" value="MFS_spinster-like"/>
</dbReference>
<dbReference type="PANTHER" id="PTHR23505">
    <property type="entry name" value="SPINSTER"/>
    <property type="match status" value="1"/>
</dbReference>
<evidence type="ECO:0000256" key="3">
    <source>
        <dbReference type="ARBA" id="ARBA00022692"/>
    </source>
</evidence>
<evidence type="ECO:0000256" key="6">
    <source>
        <dbReference type="SAM" id="Phobius"/>
    </source>
</evidence>
<dbReference type="Proteomes" id="UP000727654">
    <property type="component" value="Unassembled WGS sequence"/>
</dbReference>
<evidence type="ECO:0000256" key="5">
    <source>
        <dbReference type="ARBA" id="ARBA00023136"/>
    </source>
</evidence>
<protein>
    <submittedName>
        <fullName evidence="8">Sugar efflux transporter</fullName>
    </submittedName>
</protein>
<sequence length="424" mass="44889">MFWKKSPATVLASLLVIHVLAMVDRNMLLGFSPQIIADLQLSNAQYGFLVGAVWVLSYACSVVFLGSMADRFSRTRILAGGVFVWSLCTWASGHAQNFEQMALARFFVAIGEAALVPSTVSLLAELFVQERRGTAMGIFFMGIPLGIGVSFLLAGTFGAVHGWRTTFYALGGVGIAIAVLLAGLKDDRHHLPVSERGAPFMQQVRDTLGLLRRSPALSLMIAGFALFHFFFVGLTFTQLWLVNERGMNPAAIASRIGMLQLVFGAAGSVVGGVLGDRLAQRLPGKHAAVVVLFIAVCAVPMIAYRFAQPGSWVFYTGMCAGFFLPLALYGAGNGGIVNLTPPQMRSTVSAFNMLSVNVFALSIGNVVAGRAVDVMKAQGVADPLSHVVLASDVLGIASTIFFVLAAVAIARQQRGAVGGAPVCA</sequence>
<dbReference type="PANTHER" id="PTHR23505:SF79">
    <property type="entry name" value="PROTEIN SPINSTER"/>
    <property type="match status" value="1"/>
</dbReference>
<dbReference type="InterPro" id="IPR036259">
    <property type="entry name" value="MFS_trans_sf"/>
</dbReference>
<dbReference type="Pfam" id="PF07690">
    <property type="entry name" value="MFS_1"/>
    <property type="match status" value="1"/>
</dbReference>
<keyword evidence="2" id="KW-0813">Transport</keyword>
<dbReference type="EMBL" id="CAJZAI010000002">
    <property type="protein sequence ID" value="CAG9168930.1"/>
    <property type="molecule type" value="Genomic_DNA"/>
</dbReference>
<keyword evidence="5 6" id="KW-0472">Membrane</keyword>
<organism evidence="8 9">
    <name type="scientific">Cupriavidus laharis</name>
    <dbReference type="NCBI Taxonomy" id="151654"/>
    <lineage>
        <taxon>Bacteria</taxon>
        <taxon>Pseudomonadati</taxon>
        <taxon>Pseudomonadota</taxon>
        <taxon>Betaproteobacteria</taxon>
        <taxon>Burkholderiales</taxon>
        <taxon>Burkholderiaceae</taxon>
        <taxon>Cupriavidus</taxon>
    </lineage>
</organism>
<dbReference type="InterPro" id="IPR020846">
    <property type="entry name" value="MFS_dom"/>
</dbReference>
<feature type="domain" description="Major facilitator superfamily (MFS) profile" evidence="7">
    <location>
        <begin position="10"/>
        <end position="413"/>
    </location>
</feature>
<feature type="transmembrane region" description="Helical" evidence="6">
    <location>
        <begin position="45"/>
        <end position="65"/>
    </location>
</feature>
<dbReference type="RefSeq" id="WP_224078994.1">
    <property type="nucleotide sequence ID" value="NZ_CAJZAI010000002.1"/>
</dbReference>
<accession>A0ABM8WNF3</accession>
<comment type="subcellular location">
    <subcellularLocation>
        <location evidence="1">Membrane</location>
        <topology evidence="1">Multi-pass membrane protein</topology>
    </subcellularLocation>
</comment>
<evidence type="ECO:0000313" key="9">
    <source>
        <dbReference type="Proteomes" id="UP000727654"/>
    </source>
</evidence>
<proteinExistence type="predicted"/>
<feature type="transmembrane region" description="Helical" evidence="6">
    <location>
        <begin position="312"/>
        <end position="329"/>
    </location>
</feature>
<dbReference type="SUPFAM" id="SSF103473">
    <property type="entry name" value="MFS general substrate transporter"/>
    <property type="match status" value="1"/>
</dbReference>
<evidence type="ECO:0000256" key="2">
    <source>
        <dbReference type="ARBA" id="ARBA00022448"/>
    </source>
</evidence>
<keyword evidence="9" id="KW-1185">Reference proteome</keyword>
<evidence type="ECO:0000259" key="7">
    <source>
        <dbReference type="PROSITE" id="PS50850"/>
    </source>
</evidence>
<gene>
    <name evidence="8" type="primary">sotB</name>
    <name evidence="8" type="ORF">LMG23992_01350</name>
</gene>
<feature type="transmembrane region" description="Helical" evidence="6">
    <location>
        <begin position="136"/>
        <end position="160"/>
    </location>
</feature>